<feature type="region of interest" description="Disordered" evidence="1">
    <location>
        <begin position="497"/>
        <end position="529"/>
    </location>
</feature>
<feature type="transmembrane region" description="Helical" evidence="2">
    <location>
        <begin position="297"/>
        <end position="314"/>
    </location>
</feature>
<reference evidence="3" key="1">
    <citation type="submission" date="2021-03" db="EMBL/GenBank/DDBJ databases">
        <title>Revisited historic fungal species revealed as producer of novel bioactive compounds through whole genome sequencing and comparative genomics.</title>
        <authorList>
            <person name="Vignolle G.A."/>
            <person name="Hochenegger N."/>
            <person name="Mach R.L."/>
            <person name="Mach-Aigner A.R."/>
            <person name="Javad Rahimi M."/>
            <person name="Salim K.A."/>
            <person name="Chan C.M."/>
            <person name="Lim L.B.L."/>
            <person name="Cai F."/>
            <person name="Druzhinina I.S."/>
            <person name="U'Ren J.M."/>
            <person name="Derntl C."/>
        </authorList>
    </citation>
    <scope>NUCLEOTIDE SEQUENCE</scope>
    <source>
        <strain evidence="3">TUCIM 5799</strain>
    </source>
</reference>
<sequence length="529" mass="58628">MATETCEYQVINGGVPAGDADVSGIGVVLAFIVSAYVTFFAVLTAYISGLVDRSLLGPIDTEVFCITPFMPHRPSNWSRAQKYLRKGVLALSDQQIVTGVAIMGAGFRGLRTGSMSVYHFQVVLYLAWMSSSVHLSAITLLQSYLHKRRGILIWRLSGMMTLLIMLIIGLVPTVSNDWGVFWWEGVSDGRTGWAVSAKCFWLKLWGDGVGPDAPLGFIILAVTYAWKIGGIFDWPTRAYRRYLRNPFEDISFRLLKALAMRLHRSGHPIWLWTFRLFFAAVFPMLACLEFASSFAASIWLSVTSLVYGTIQILVPRAQMLPYTGSTESSWGFGQLVPLILLAQPLGVVFEFLWSRDKPEQGINQEASWTDSSAGKPNVSTSLKKAQMKKYKSLLGIFIDPAEHNTEAKEVRSHIWAVFFSSKLFAAMVYLLQIALAGICTMVFYFDAGTIGSRRSDNWQFILSAIGVFAGTGFCLAMVVSPFSVLCRYSDEIFQGSPGNHEGRRSHDHGSVCNDAETGTGPNVMAKQER</sequence>
<name>A0A9P9WW49_9PEZI</name>
<dbReference type="Proteomes" id="UP000829685">
    <property type="component" value="Unassembled WGS sequence"/>
</dbReference>
<feature type="transmembrane region" description="Helical" evidence="2">
    <location>
        <begin position="335"/>
        <end position="353"/>
    </location>
</feature>
<feature type="transmembrane region" description="Helical" evidence="2">
    <location>
        <begin position="122"/>
        <end position="141"/>
    </location>
</feature>
<dbReference type="EMBL" id="JAFIMR010000003">
    <property type="protein sequence ID" value="KAI1880151.1"/>
    <property type="molecule type" value="Genomic_DNA"/>
</dbReference>
<evidence type="ECO:0000313" key="3">
    <source>
        <dbReference type="EMBL" id="KAI1880151.1"/>
    </source>
</evidence>
<evidence type="ECO:0000256" key="1">
    <source>
        <dbReference type="SAM" id="MobiDB-lite"/>
    </source>
</evidence>
<feature type="transmembrane region" description="Helical" evidence="2">
    <location>
        <begin position="25"/>
        <end position="47"/>
    </location>
</feature>
<gene>
    <name evidence="3" type="ORF">JX265_001772</name>
</gene>
<dbReference type="PANTHER" id="PTHR37577">
    <property type="entry name" value="INTEGRAL MEMBRANE PROTEIN"/>
    <property type="match status" value="1"/>
</dbReference>
<keyword evidence="2" id="KW-0472">Membrane</keyword>
<keyword evidence="4" id="KW-1185">Reference proteome</keyword>
<feature type="transmembrane region" description="Helical" evidence="2">
    <location>
        <begin position="153"/>
        <end position="174"/>
    </location>
</feature>
<accession>A0A9P9WW49</accession>
<keyword evidence="2" id="KW-1133">Transmembrane helix</keyword>
<feature type="compositionally biased region" description="Basic and acidic residues" evidence="1">
    <location>
        <begin position="500"/>
        <end position="509"/>
    </location>
</feature>
<evidence type="ECO:0000256" key="2">
    <source>
        <dbReference type="SAM" id="Phobius"/>
    </source>
</evidence>
<dbReference type="AlphaFoldDB" id="A0A9P9WW49"/>
<feature type="transmembrane region" description="Helical" evidence="2">
    <location>
        <begin position="423"/>
        <end position="445"/>
    </location>
</feature>
<feature type="transmembrane region" description="Helical" evidence="2">
    <location>
        <begin position="213"/>
        <end position="234"/>
    </location>
</feature>
<dbReference type="InterPro" id="IPR053018">
    <property type="entry name" value="Elsinochrome_Biosynth-Asso"/>
</dbReference>
<feature type="transmembrane region" description="Helical" evidence="2">
    <location>
        <begin position="457"/>
        <end position="479"/>
    </location>
</feature>
<keyword evidence="2" id="KW-0812">Transmembrane</keyword>
<dbReference type="PANTHER" id="PTHR37577:SF1">
    <property type="entry name" value="INTEGRAL MEMBRANE PROTEIN"/>
    <property type="match status" value="1"/>
</dbReference>
<comment type="caution">
    <text evidence="3">The sequence shown here is derived from an EMBL/GenBank/DDBJ whole genome shotgun (WGS) entry which is preliminary data.</text>
</comment>
<organism evidence="3 4">
    <name type="scientific">Neoarthrinium moseri</name>
    <dbReference type="NCBI Taxonomy" id="1658444"/>
    <lineage>
        <taxon>Eukaryota</taxon>
        <taxon>Fungi</taxon>
        <taxon>Dikarya</taxon>
        <taxon>Ascomycota</taxon>
        <taxon>Pezizomycotina</taxon>
        <taxon>Sordariomycetes</taxon>
        <taxon>Xylariomycetidae</taxon>
        <taxon>Amphisphaeriales</taxon>
        <taxon>Apiosporaceae</taxon>
        <taxon>Neoarthrinium</taxon>
    </lineage>
</organism>
<protein>
    <submittedName>
        <fullName evidence="3">Uncharacterized protein</fullName>
    </submittedName>
</protein>
<proteinExistence type="predicted"/>
<evidence type="ECO:0000313" key="4">
    <source>
        <dbReference type="Proteomes" id="UP000829685"/>
    </source>
</evidence>